<dbReference type="Proteomes" id="UP000322981">
    <property type="component" value="Unassembled WGS sequence"/>
</dbReference>
<evidence type="ECO:0000259" key="1">
    <source>
        <dbReference type="PROSITE" id="PS50943"/>
    </source>
</evidence>
<name>A0A5M8FGK2_9GAMM</name>
<feature type="domain" description="HTH cro/C1-type" evidence="1">
    <location>
        <begin position="12"/>
        <end position="68"/>
    </location>
</feature>
<dbReference type="GO" id="GO:0003677">
    <property type="term" value="F:DNA binding"/>
    <property type="evidence" value="ECO:0007669"/>
    <property type="project" value="InterPro"/>
</dbReference>
<dbReference type="AlphaFoldDB" id="A0A5M8FGK2"/>
<dbReference type="OrthoDB" id="5771010at2"/>
<protein>
    <submittedName>
        <fullName evidence="2">Helix-turn-helix domain-containing protein</fullName>
    </submittedName>
</protein>
<dbReference type="InterPro" id="IPR001387">
    <property type="entry name" value="Cro/C1-type_HTH"/>
</dbReference>
<dbReference type="CDD" id="cd00093">
    <property type="entry name" value="HTH_XRE"/>
    <property type="match status" value="1"/>
</dbReference>
<dbReference type="SUPFAM" id="SSF47413">
    <property type="entry name" value="lambda repressor-like DNA-binding domains"/>
    <property type="match status" value="1"/>
</dbReference>
<organism evidence="2 3">
    <name type="scientific">Thiohalocapsa marina</name>
    <dbReference type="NCBI Taxonomy" id="424902"/>
    <lineage>
        <taxon>Bacteria</taxon>
        <taxon>Pseudomonadati</taxon>
        <taxon>Pseudomonadota</taxon>
        <taxon>Gammaproteobacteria</taxon>
        <taxon>Chromatiales</taxon>
        <taxon>Chromatiaceae</taxon>
        <taxon>Thiohalocapsa</taxon>
    </lineage>
</organism>
<dbReference type="PROSITE" id="PS50943">
    <property type="entry name" value="HTH_CROC1"/>
    <property type="match status" value="1"/>
</dbReference>
<gene>
    <name evidence="2" type="ORF">F2Q65_16580</name>
</gene>
<dbReference type="SMART" id="SM00530">
    <property type="entry name" value="HTH_XRE"/>
    <property type="match status" value="1"/>
</dbReference>
<dbReference type="Gene3D" id="1.10.260.40">
    <property type="entry name" value="lambda repressor-like DNA-binding domains"/>
    <property type="match status" value="1"/>
</dbReference>
<comment type="caution">
    <text evidence="2">The sequence shown here is derived from an EMBL/GenBank/DDBJ whole genome shotgun (WGS) entry which is preliminary data.</text>
</comment>
<proteinExistence type="predicted"/>
<evidence type="ECO:0000313" key="3">
    <source>
        <dbReference type="Proteomes" id="UP000322981"/>
    </source>
</evidence>
<dbReference type="InterPro" id="IPR010982">
    <property type="entry name" value="Lambda_DNA-bd_dom_sf"/>
</dbReference>
<dbReference type="EMBL" id="VWXX01000037">
    <property type="protein sequence ID" value="KAA6183040.1"/>
    <property type="molecule type" value="Genomic_DNA"/>
</dbReference>
<dbReference type="RefSeq" id="WP_150094524.1">
    <property type="nucleotide sequence ID" value="NZ_JBFUOH010000082.1"/>
</dbReference>
<evidence type="ECO:0000313" key="2">
    <source>
        <dbReference type="EMBL" id="KAA6183040.1"/>
    </source>
</evidence>
<accession>A0A5M8FGK2</accession>
<reference evidence="2 3" key="1">
    <citation type="submission" date="2019-09" db="EMBL/GenBank/DDBJ databases">
        <title>Whole-genome sequence of the purple sulfur bacterium Thiohalocapsa marina DSM 19078.</title>
        <authorList>
            <person name="Kyndt J.A."/>
            <person name="Meyer T.E."/>
        </authorList>
    </citation>
    <scope>NUCLEOTIDE SEQUENCE [LARGE SCALE GENOMIC DNA]</scope>
    <source>
        <strain evidence="2 3">DSM 19078</strain>
    </source>
</reference>
<keyword evidence="3" id="KW-1185">Reference proteome</keyword>
<dbReference type="Pfam" id="PF01381">
    <property type="entry name" value="HTH_3"/>
    <property type="match status" value="1"/>
</dbReference>
<sequence length="116" mass="12885">MNTLNKQIGQRLKQARQAQKLSLSELAGRTRTLSKSRISNYEQGIRRMGVEEAQEIAEALGDVTASHLLCLDENSPVTDEELALVDRYRGGDLRGRKTVLKVAETQARFAARSGSR</sequence>